<dbReference type="InterPro" id="IPR001753">
    <property type="entry name" value="Enoyl-CoA_hydra/iso"/>
</dbReference>
<dbReference type="InterPro" id="IPR029045">
    <property type="entry name" value="ClpP/crotonase-like_dom_sf"/>
</dbReference>
<dbReference type="PANTHER" id="PTHR11941:SF54">
    <property type="entry name" value="ENOYL-COA HYDRATASE, MITOCHONDRIAL"/>
    <property type="match status" value="1"/>
</dbReference>
<dbReference type="Gene3D" id="3.90.226.10">
    <property type="entry name" value="2-enoyl-CoA Hydratase, Chain A, domain 1"/>
    <property type="match status" value="1"/>
</dbReference>
<dbReference type="InterPro" id="IPR018376">
    <property type="entry name" value="Enoyl-CoA_hyd/isom_CS"/>
</dbReference>
<dbReference type="PROSITE" id="PS00166">
    <property type="entry name" value="ENOYL_COA_HYDRATASE"/>
    <property type="match status" value="1"/>
</dbReference>
<dbReference type="EMBL" id="CADCWI010000048">
    <property type="protein sequence ID" value="CAA9549611.1"/>
    <property type="molecule type" value="Genomic_DNA"/>
</dbReference>
<dbReference type="GO" id="GO:0016829">
    <property type="term" value="F:lyase activity"/>
    <property type="evidence" value="ECO:0007669"/>
    <property type="project" value="UniProtKB-KW"/>
</dbReference>
<organism evidence="4">
    <name type="scientific">uncultured Thermomicrobiales bacterium</name>
    <dbReference type="NCBI Taxonomy" id="1645740"/>
    <lineage>
        <taxon>Bacteria</taxon>
        <taxon>Pseudomonadati</taxon>
        <taxon>Thermomicrobiota</taxon>
        <taxon>Thermomicrobia</taxon>
        <taxon>Thermomicrobiales</taxon>
        <taxon>environmental samples</taxon>
    </lineage>
</organism>
<reference evidence="4" key="1">
    <citation type="submission" date="2020-02" db="EMBL/GenBank/DDBJ databases">
        <authorList>
            <person name="Meier V. D."/>
        </authorList>
    </citation>
    <scope>NUCLEOTIDE SEQUENCE</scope>
    <source>
        <strain evidence="4">AVDCRST_MAG43</strain>
    </source>
</reference>
<dbReference type="InterPro" id="IPR014748">
    <property type="entry name" value="Enoyl-CoA_hydra_C"/>
</dbReference>
<name>A0A6J4UGC3_9BACT</name>
<dbReference type="Gene3D" id="1.10.12.10">
    <property type="entry name" value="Lyase 2-enoyl-coa Hydratase, Chain A, domain 2"/>
    <property type="match status" value="1"/>
</dbReference>
<evidence type="ECO:0000256" key="1">
    <source>
        <dbReference type="ARBA" id="ARBA00005254"/>
    </source>
</evidence>
<dbReference type="AlphaFoldDB" id="A0A6J4UGC3"/>
<gene>
    <name evidence="4" type="ORF">AVDCRST_MAG43-940</name>
</gene>
<dbReference type="Pfam" id="PF00378">
    <property type="entry name" value="ECH_1"/>
    <property type="match status" value="1"/>
</dbReference>
<keyword evidence="2 4" id="KW-0456">Lyase</keyword>
<evidence type="ECO:0000256" key="3">
    <source>
        <dbReference type="RuleBase" id="RU003707"/>
    </source>
</evidence>
<protein>
    <submittedName>
        <fullName evidence="4">3-hydroxybutyryl-CoA dehydratase</fullName>
        <ecNumber evidence="4">4.2.1.55</ecNumber>
    </submittedName>
</protein>
<evidence type="ECO:0000256" key="2">
    <source>
        <dbReference type="ARBA" id="ARBA00023239"/>
    </source>
</evidence>
<dbReference type="CDD" id="cd06558">
    <property type="entry name" value="crotonase-like"/>
    <property type="match status" value="1"/>
</dbReference>
<proteinExistence type="inferred from homology"/>
<dbReference type="FunFam" id="3.90.226.10:FF:000009">
    <property type="entry name" value="Carnitinyl-CoA dehydratase"/>
    <property type="match status" value="1"/>
</dbReference>
<dbReference type="EC" id="4.2.1.55" evidence="4"/>
<dbReference type="SUPFAM" id="SSF52096">
    <property type="entry name" value="ClpP/crotonase"/>
    <property type="match status" value="1"/>
</dbReference>
<dbReference type="PANTHER" id="PTHR11941">
    <property type="entry name" value="ENOYL-COA HYDRATASE-RELATED"/>
    <property type="match status" value="1"/>
</dbReference>
<dbReference type="GO" id="GO:0006635">
    <property type="term" value="P:fatty acid beta-oxidation"/>
    <property type="evidence" value="ECO:0007669"/>
    <property type="project" value="TreeGrafter"/>
</dbReference>
<accession>A0A6J4UGC3</accession>
<evidence type="ECO:0000313" key="4">
    <source>
        <dbReference type="EMBL" id="CAA9549611.1"/>
    </source>
</evidence>
<comment type="similarity">
    <text evidence="1 3">Belongs to the enoyl-CoA hydratase/isomerase family.</text>
</comment>
<sequence>MSIDLERDGHVGVITINQPGVLNALNSERLHELLATVREASNNPSMRVIVLTGAGDRAFAAGADIREMAGLSRDEALAFGRLGHATALALETAPQPVIAAVNGFALGGGCELALACDIRYAAENAVFAQPEVGLGIPPGWGATQRLPRLVNPSVAAEMIFTGKRVDAGEALRLGLVNAVFPADVLMERTFDLARMIAAQAPEAVRAAKRLIAISRTNHSNQSHSEEMRTFAEAFGGFEQQEGMRAFLDKRPAVFGDGFTS</sequence>